<organism evidence="1 2">
    <name type="scientific">Undibacterium seohonense</name>
    <dbReference type="NCBI Taxonomy" id="1344950"/>
    <lineage>
        <taxon>Bacteria</taxon>
        <taxon>Pseudomonadati</taxon>
        <taxon>Pseudomonadota</taxon>
        <taxon>Betaproteobacteria</taxon>
        <taxon>Burkholderiales</taxon>
        <taxon>Oxalobacteraceae</taxon>
        <taxon>Undibacterium</taxon>
    </lineage>
</organism>
<comment type="caution">
    <text evidence="1">The sequence shown here is derived from an EMBL/GenBank/DDBJ whole genome shotgun (WGS) entry which is preliminary data.</text>
</comment>
<name>A0ABR6X833_9BURK</name>
<dbReference type="EMBL" id="JACOFW010000017">
    <property type="protein sequence ID" value="MBC3808499.1"/>
    <property type="molecule type" value="Genomic_DNA"/>
</dbReference>
<protein>
    <submittedName>
        <fullName evidence="1">Uncharacterized protein</fullName>
    </submittedName>
</protein>
<evidence type="ECO:0000313" key="1">
    <source>
        <dbReference type="EMBL" id="MBC3808499.1"/>
    </source>
</evidence>
<gene>
    <name evidence="1" type="ORF">H8K52_14235</name>
</gene>
<dbReference type="Proteomes" id="UP000648257">
    <property type="component" value="Unassembled WGS sequence"/>
</dbReference>
<evidence type="ECO:0000313" key="2">
    <source>
        <dbReference type="Proteomes" id="UP000648257"/>
    </source>
</evidence>
<keyword evidence="2" id="KW-1185">Reference proteome</keyword>
<accession>A0ABR6X833</accession>
<proteinExistence type="predicted"/>
<sequence>MPKKANTITLCKQQSESTEHKCQYQTLLKECAELLLDMQREYAALHYSIYQDDELDDDGYGDDDNDVFQSLYENAEKTINKLKGLKILKASL</sequence>
<dbReference type="RefSeq" id="WP_186923578.1">
    <property type="nucleotide sequence ID" value="NZ_JACOFW010000017.1"/>
</dbReference>
<reference evidence="1 2" key="1">
    <citation type="submission" date="2020-08" db="EMBL/GenBank/DDBJ databases">
        <title>Novel species isolated from subtropical streams in China.</title>
        <authorList>
            <person name="Lu H."/>
        </authorList>
    </citation>
    <scope>NUCLEOTIDE SEQUENCE [LARGE SCALE GENOMIC DNA]</scope>
    <source>
        <strain evidence="1 2">KACC 16656</strain>
    </source>
</reference>